<name>A0ABV1KM84_9BACL</name>
<keyword evidence="3" id="KW-1185">Reference proteome</keyword>
<feature type="domain" description="IrrE N-terminal-like" evidence="1">
    <location>
        <begin position="36"/>
        <end position="150"/>
    </location>
</feature>
<comment type="caution">
    <text evidence="2">The sequence shown here is derived from an EMBL/GenBank/DDBJ whole genome shotgun (WGS) entry which is preliminary data.</text>
</comment>
<organism evidence="2 3">
    <name type="scientific">Cohnella silvisoli</name>
    <dbReference type="NCBI Taxonomy" id="2873699"/>
    <lineage>
        <taxon>Bacteria</taxon>
        <taxon>Bacillati</taxon>
        <taxon>Bacillota</taxon>
        <taxon>Bacilli</taxon>
        <taxon>Bacillales</taxon>
        <taxon>Paenibacillaceae</taxon>
        <taxon>Cohnella</taxon>
    </lineage>
</organism>
<proteinExistence type="predicted"/>
<dbReference type="InterPro" id="IPR010359">
    <property type="entry name" value="IrrE_HExxH"/>
</dbReference>
<dbReference type="Proteomes" id="UP001493487">
    <property type="component" value="Unassembled WGS sequence"/>
</dbReference>
<gene>
    <name evidence="2" type="ORF">QJS35_02030</name>
</gene>
<reference evidence="2 3" key="1">
    <citation type="journal article" date="2023" name="Genome Announc.">
        <title>Pan-Genome Analyses of the Genus Cohnella and Proposal of the Novel Species Cohnella silvisoli sp. nov., Isolated from Forest Soil.</title>
        <authorList>
            <person name="Wang C."/>
            <person name="Mao L."/>
            <person name="Bao G."/>
            <person name="Zhu H."/>
        </authorList>
    </citation>
    <scope>NUCLEOTIDE SEQUENCE [LARGE SCALE GENOMIC DNA]</scope>
    <source>
        <strain evidence="2 3">NL03-T5-1</strain>
    </source>
</reference>
<evidence type="ECO:0000313" key="3">
    <source>
        <dbReference type="Proteomes" id="UP001493487"/>
    </source>
</evidence>
<accession>A0ABV1KM84</accession>
<dbReference type="EMBL" id="JASKHM010000001">
    <property type="protein sequence ID" value="MEQ4481168.1"/>
    <property type="molecule type" value="Genomic_DNA"/>
</dbReference>
<dbReference type="Pfam" id="PF06114">
    <property type="entry name" value="Peptidase_M78"/>
    <property type="match status" value="1"/>
</dbReference>
<evidence type="ECO:0000313" key="2">
    <source>
        <dbReference type="EMBL" id="MEQ4481168.1"/>
    </source>
</evidence>
<sequence length="188" mass="22222">MYRYYRTTPLEQWIEQTWIKSGIVTPSHLNVDEVAMRLDVWVHYMKDTSRALEYMGMRSILIDKRQDRDAQWEDFLHELCHVLRHAGNQTTMPRLFCEGQEAEANRFVLYAAIPFFMLRHLKLPERMDEAAACVSLHFGVTYELARKRLEQVQRRTFAAILWEEALKRESDNLSSRESASPRTKKAAL</sequence>
<evidence type="ECO:0000259" key="1">
    <source>
        <dbReference type="Pfam" id="PF06114"/>
    </source>
</evidence>
<protein>
    <submittedName>
        <fullName evidence="2">ImmA/IrrE family metallo-endopeptidase</fullName>
    </submittedName>
</protein>
<dbReference type="RefSeq" id="WP_232182319.1">
    <property type="nucleotide sequence ID" value="NZ_JAIOAP010000001.1"/>
</dbReference>